<feature type="domain" description="HTH marR-type" evidence="1">
    <location>
        <begin position="39"/>
        <end position="147"/>
    </location>
</feature>
<dbReference type="OrthoDB" id="1778722at2"/>
<dbReference type="STRING" id="1235802.C823_02114"/>
<dbReference type="HOGENOM" id="CLU_1577153_0_0_9"/>
<dbReference type="InterPro" id="IPR036388">
    <property type="entry name" value="WH-like_DNA-bd_sf"/>
</dbReference>
<dbReference type="Proteomes" id="UP000012589">
    <property type="component" value="Unassembled WGS sequence"/>
</dbReference>
<dbReference type="Gene3D" id="1.10.10.10">
    <property type="entry name" value="Winged helix-like DNA-binding domain superfamily/Winged helix DNA-binding domain"/>
    <property type="match status" value="1"/>
</dbReference>
<evidence type="ECO:0000313" key="3">
    <source>
        <dbReference type="Proteomes" id="UP000012589"/>
    </source>
</evidence>
<reference evidence="2 3" key="1">
    <citation type="journal article" date="2014" name="Genome Announc.">
        <title>Draft genome sequences of the altered schaedler flora, a defined bacterial community from gnotobiotic mice.</title>
        <authorList>
            <person name="Wannemuehler M.J."/>
            <person name="Overstreet A.M."/>
            <person name="Ward D.V."/>
            <person name="Phillips G.J."/>
        </authorList>
    </citation>
    <scope>NUCLEOTIDE SEQUENCE [LARGE SCALE GENOMIC DNA]</scope>
    <source>
        <strain evidence="2 3">ASF492</strain>
    </source>
</reference>
<dbReference type="SMART" id="SM00347">
    <property type="entry name" value="HTH_MARR"/>
    <property type="match status" value="1"/>
</dbReference>
<dbReference type="eggNOG" id="ENOG50326W4">
    <property type="taxonomic scope" value="Bacteria"/>
</dbReference>
<name>N2AND2_9FIRM</name>
<dbReference type="AlphaFoldDB" id="N2AND2"/>
<proteinExistence type="predicted"/>
<dbReference type="InterPro" id="IPR036390">
    <property type="entry name" value="WH_DNA-bd_sf"/>
</dbReference>
<dbReference type="GO" id="GO:0003700">
    <property type="term" value="F:DNA-binding transcription factor activity"/>
    <property type="evidence" value="ECO:0007669"/>
    <property type="project" value="InterPro"/>
</dbReference>
<keyword evidence="3" id="KW-1185">Reference proteome</keyword>
<dbReference type="SUPFAM" id="SSF46785">
    <property type="entry name" value="Winged helix' DNA-binding domain"/>
    <property type="match status" value="1"/>
</dbReference>
<protein>
    <recommendedName>
        <fullName evidence="1">HTH marR-type domain-containing protein</fullName>
    </recommendedName>
</protein>
<sequence length="180" mass="20820">MESMEQEETMVKAEIAEPDIGRLSHELTYHKYLLNNDKIRSFLQKLSIPEYLAMHIIKESEQTDRIYAGRTYLKDIADQMQRSIRQTSRMVKALQERGLVSWSHDGDGSEGTYVTITEEGSRMLAEEEAALKKYYGKVITSYGRENLIHLLQLMKQLETVMSTEFEGMEEDAIEEQGTDE</sequence>
<dbReference type="InterPro" id="IPR000835">
    <property type="entry name" value="HTH_MarR-typ"/>
</dbReference>
<evidence type="ECO:0000313" key="2">
    <source>
        <dbReference type="EMBL" id="EMZ27973.1"/>
    </source>
</evidence>
<gene>
    <name evidence="2" type="ORF">C823_02114</name>
</gene>
<dbReference type="PATRIC" id="fig|1235802.3.peg.2246"/>
<dbReference type="EMBL" id="AQFT01000066">
    <property type="protein sequence ID" value="EMZ27973.1"/>
    <property type="molecule type" value="Genomic_DNA"/>
</dbReference>
<comment type="caution">
    <text evidence="2">The sequence shown here is derived from an EMBL/GenBank/DDBJ whole genome shotgun (WGS) entry which is preliminary data.</text>
</comment>
<evidence type="ECO:0000259" key="1">
    <source>
        <dbReference type="SMART" id="SM00347"/>
    </source>
</evidence>
<organism evidence="2 3">
    <name type="scientific">Eubacterium plexicaudatum ASF492</name>
    <dbReference type="NCBI Taxonomy" id="1235802"/>
    <lineage>
        <taxon>Bacteria</taxon>
        <taxon>Bacillati</taxon>
        <taxon>Bacillota</taxon>
        <taxon>Clostridia</taxon>
        <taxon>Eubacteriales</taxon>
        <taxon>Eubacteriaceae</taxon>
        <taxon>Eubacterium</taxon>
    </lineage>
</organism>
<accession>N2AND2</accession>